<feature type="domain" description="HTH gntR-type" evidence="4">
    <location>
        <begin position="71"/>
        <end position="139"/>
    </location>
</feature>
<name>A0ABW7U2S6_9ACTN</name>
<evidence type="ECO:0000256" key="2">
    <source>
        <dbReference type="ARBA" id="ARBA00023125"/>
    </source>
</evidence>
<dbReference type="PANTHER" id="PTHR44846:SF17">
    <property type="entry name" value="GNTR-FAMILY TRANSCRIPTIONAL REGULATOR"/>
    <property type="match status" value="1"/>
</dbReference>
<accession>A0ABW7U2S6</accession>
<feature type="domain" description="HTH gntR-type" evidence="4">
    <location>
        <begin position="5"/>
        <end position="71"/>
    </location>
</feature>
<gene>
    <name evidence="5" type="ORF">ACH407_05715</name>
</gene>
<dbReference type="SUPFAM" id="SSF46785">
    <property type="entry name" value="Winged helix' DNA-binding domain"/>
    <property type="match status" value="2"/>
</dbReference>
<dbReference type="PRINTS" id="PR00035">
    <property type="entry name" value="HTHGNTR"/>
</dbReference>
<comment type="caution">
    <text evidence="5">The sequence shown here is derived from an EMBL/GenBank/DDBJ whole genome shotgun (WGS) entry which is preliminary data.</text>
</comment>
<keyword evidence="1" id="KW-0805">Transcription regulation</keyword>
<keyword evidence="3" id="KW-0804">Transcription</keyword>
<dbReference type="Proteomes" id="UP001611339">
    <property type="component" value="Unassembled WGS sequence"/>
</dbReference>
<evidence type="ECO:0000313" key="6">
    <source>
        <dbReference type="Proteomes" id="UP001611339"/>
    </source>
</evidence>
<proteinExistence type="predicted"/>
<dbReference type="PROSITE" id="PS50949">
    <property type="entry name" value="HTH_GNTR"/>
    <property type="match status" value="2"/>
</dbReference>
<evidence type="ECO:0000259" key="4">
    <source>
        <dbReference type="PROSITE" id="PS50949"/>
    </source>
</evidence>
<dbReference type="Gene3D" id="1.10.10.10">
    <property type="entry name" value="Winged helix-like DNA-binding domain superfamily/Winged helix DNA-binding domain"/>
    <property type="match status" value="2"/>
</dbReference>
<protein>
    <submittedName>
        <fullName evidence="5">Winged helix-turn-helix domain-containing protein</fullName>
    </submittedName>
</protein>
<dbReference type="SMART" id="SM00345">
    <property type="entry name" value="HTH_GNTR"/>
    <property type="match status" value="2"/>
</dbReference>
<dbReference type="EMBL" id="JBIRUI010000002">
    <property type="protein sequence ID" value="MFI1713068.1"/>
    <property type="molecule type" value="Genomic_DNA"/>
</dbReference>
<keyword evidence="2" id="KW-0238">DNA-binding</keyword>
<dbReference type="PANTHER" id="PTHR44846">
    <property type="entry name" value="MANNOSYL-D-GLYCERATE TRANSPORT/METABOLISM SYSTEM REPRESSOR MNGR-RELATED"/>
    <property type="match status" value="1"/>
</dbReference>
<dbReference type="InterPro" id="IPR000524">
    <property type="entry name" value="Tscrpt_reg_HTH_GntR"/>
</dbReference>
<dbReference type="InterPro" id="IPR050679">
    <property type="entry name" value="Bact_HTH_transcr_reg"/>
</dbReference>
<dbReference type="RefSeq" id="WP_398707727.1">
    <property type="nucleotide sequence ID" value="NZ_JBIRUI010000002.1"/>
</dbReference>
<sequence length="146" mass="16012">MASPRGIYLSIAEDLRERVEGGDFGDLLPSEAELGHFYGVSRNTTRRALKKLEAEGFIEPFPGSGWRVVRVGRRRPLVERLTDVIAQDSLKVGDAYPSESVLSERLGVSRTALRRALAQMEGQGLLDTVHGKGRTVRALPGTVDQP</sequence>
<dbReference type="InterPro" id="IPR036390">
    <property type="entry name" value="WH_DNA-bd_sf"/>
</dbReference>
<evidence type="ECO:0000313" key="5">
    <source>
        <dbReference type="EMBL" id="MFI1713068.1"/>
    </source>
</evidence>
<reference evidence="5 6" key="1">
    <citation type="submission" date="2024-10" db="EMBL/GenBank/DDBJ databases">
        <title>The Natural Products Discovery Center: Release of the First 8490 Sequenced Strains for Exploring Actinobacteria Biosynthetic Diversity.</title>
        <authorList>
            <person name="Kalkreuter E."/>
            <person name="Kautsar S.A."/>
            <person name="Yang D."/>
            <person name="Bader C.D."/>
            <person name="Teijaro C.N."/>
            <person name="Fluegel L."/>
            <person name="Davis C.M."/>
            <person name="Simpson J.R."/>
            <person name="Lauterbach L."/>
            <person name="Steele A.D."/>
            <person name="Gui C."/>
            <person name="Meng S."/>
            <person name="Li G."/>
            <person name="Viehrig K."/>
            <person name="Ye F."/>
            <person name="Su P."/>
            <person name="Kiefer A.F."/>
            <person name="Nichols A."/>
            <person name="Cepeda A.J."/>
            <person name="Yan W."/>
            <person name="Fan B."/>
            <person name="Jiang Y."/>
            <person name="Adhikari A."/>
            <person name="Zheng C.-J."/>
            <person name="Schuster L."/>
            <person name="Cowan T.M."/>
            <person name="Smanski M.J."/>
            <person name="Chevrette M.G."/>
            <person name="De Carvalho L.P.S."/>
            <person name="Shen B."/>
        </authorList>
    </citation>
    <scope>NUCLEOTIDE SEQUENCE [LARGE SCALE GENOMIC DNA]</scope>
    <source>
        <strain evidence="5 6">NPDC020602</strain>
    </source>
</reference>
<evidence type="ECO:0000256" key="1">
    <source>
        <dbReference type="ARBA" id="ARBA00023015"/>
    </source>
</evidence>
<dbReference type="CDD" id="cd07377">
    <property type="entry name" value="WHTH_GntR"/>
    <property type="match status" value="2"/>
</dbReference>
<dbReference type="InterPro" id="IPR036388">
    <property type="entry name" value="WH-like_DNA-bd_sf"/>
</dbReference>
<evidence type="ECO:0000256" key="3">
    <source>
        <dbReference type="ARBA" id="ARBA00023163"/>
    </source>
</evidence>
<dbReference type="Pfam" id="PF00392">
    <property type="entry name" value="GntR"/>
    <property type="match status" value="2"/>
</dbReference>
<organism evidence="5 6">
    <name type="scientific">Streptomyces litmocidini</name>
    <dbReference type="NCBI Taxonomy" id="67318"/>
    <lineage>
        <taxon>Bacteria</taxon>
        <taxon>Bacillati</taxon>
        <taxon>Actinomycetota</taxon>
        <taxon>Actinomycetes</taxon>
        <taxon>Kitasatosporales</taxon>
        <taxon>Streptomycetaceae</taxon>
        <taxon>Streptomyces</taxon>
    </lineage>
</organism>
<keyword evidence="6" id="KW-1185">Reference proteome</keyword>